<reference evidence="1" key="1">
    <citation type="journal article" date="2021" name="Mol. Plant Microbe Interact.">
        <title>Complete Genome Sequence of the Plant-Pathogenic Fungus Colletotrichum lupini.</title>
        <authorList>
            <person name="Baroncelli R."/>
            <person name="Pensec F."/>
            <person name="Da Lio D."/>
            <person name="Boufleur T."/>
            <person name="Vicente I."/>
            <person name="Sarrocco S."/>
            <person name="Picot A."/>
            <person name="Baraldi E."/>
            <person name="Sukno S."/>
            <person name="Thon M."/>
            <person name="Le Floch G."/>
        </authorList>
    </citation>
    <scope>NUCLEOTIDE SEQUENCE</scope>
    <source>
        <strain evidence="1">IMI 504893</strain>
    </source>
</reference>
<sequence>MHLNPLVQGLQSAASTWPLWTGIVLPSTRMWSPPTRKGCRPSLLGSQIAGTRRVLWLASSRPLPKLHCPSQQLPGQPGQALLSVSFKPAERPAEGFVRRIGPGNFFFQPSSKSPPPRKHC</sequence>
<dbReference type="AlphaFoldDB" id="A0A9Q8T5X9"/>
<dbReference type="GeneID" id="73348890"/>
<organism evidence="1 2">
    <name type="scientific">Colletotrichum lupini</name>
    <dbReference type="NCBI Taxonomy" id="145971"/>
    <lineage>
        <taxon>Eukaryota</taxon>
        <taxon>Fungi</taxon>
        <taxon>Dikarya</taxon>
        <taxon>Ascomycota</taxon>
        <taxon>Pezizomycotina</taxon>
        <taxon>Sordariomycetes</taxon>
        <taxon>Hypocreomycetidae</taxon>
        <taxon>Glomerellales</taxon>
        <taxon>Glomerellaceae</taxon>
        <taxon>Colletotrichum</taxon>
        <taxon>Colletotrichum acutatum species complex</taxon>
    </lineage>
</organism>
<gene>
    <name evidence="1" type="ORF">CLUP02_14956</name>
</gene>
<dbReference type="EMBL" id="CP019480">
    <property type="protein sequence ID" value="UQC89425.1"/>
    <property type="molecule type" value="Genomic_DNA"/>
</dbReference>
<dbReference type="Proteomes" id="UP000830671">
    <property type="component" value="Chromosome 8"/>
</dbReference>
<proteinExistence type="predicted"/>
<protein>
    <submittedName>
        <fullName evidence="1">Uncharacterized protein</fullName>
    </submittedName>
</protein>
<dbReference type="KEGG" id="clup:CLUP02_14956"/>
<evidence type="ECO:0000313" key="2">
    <source>
        <dbReference type="Proteomes" id="UP000830671"/>
    </source>
</evidence>
<dbReference type="RefSeq" id="XP_049151026.1">
    <property type="nucleotide sequence ID" value="XM_049293880.1"/>
</dbReference>
<name>A0A9Q8T5X9_9PEZI</name>
<accession>A0A9Q8T5X9</accession>
<evidence type="ECO:0000313" key="1">
    <source>
        <dbReference type="EMBL" id="UQC89425.1"/>
    </source>
</evidence>
<keyword evidence="2" id="KW-1185">Reference proteome</keyword>